<reference evidence="2 3" key="1">
    <citation type="journal article" date="2017" name="Curr. Microbiol.">
        <title>Mucilaginibacter ginsenosidivorans sp. nov., Isolated from Soil of Ginseng Field.</title>
        <authorList>
            <person name="Kim M.M."/>
            <person name="Siddiqi M.Z."/>
            <person name="Im W.T."/>
        </authorList>
    </citation>
    <scope>NUCLEOTIDE SEQUENCE [LARGE SCALE GENOMIC DNA]</scope>
    <source>
        <strain evidence="2 3">Gsoil 3017</strain>
    </source>
</reference>
<feature type="signal peptide" evidence="1">
    <location>
        <begin position="1"/>
        <end position="19"/>
    </location>
</feature>
<dbReference type="KEGG" id="mgin:FRZ54_11750"/>
<keyword evidence="1" id="KW-0732">Signal</keyword>
<dbReference type="PANTHER" id="PTHR30203">
    <property type="entry name" value="OUTER MEMBRANE CATION EFFLUX PROTEIN"/>
    <property type="match status" value="1"/>
</dbReference>
<name>A0A5B8UVX8_9SPHI</name>
<keyword evidence="3" id="KW-1185">Reference proteome</keyword>
<dbReference type="OrthoDB" id="1091220at2"/>
<dbReference type="Proteomes" id="UP000321479">
    <property type="component" value="Chromosome"/>
</dbReference>
<dbReference type="Gene3D" id="1.20.1600.10">
    <property type="entry name" value="Outer membrane efflux proteins (OEP)"/>
    <property type="match status" value="1"/>
</dbReference>
<dbReference type="AlphaFoldDB" id="A0A5B8UVX8"/>
<feature type="chain" id="PRO_5022885265" evidence="1">
    <location>
        <begin position="20"/>
        <end position="413"/>
    </location>
</feature>
<organism evidence="2 3">
    <name type="scientific">Mucilaginibacter ginsenosidivorans</name>
    <dbReference type="NCBI Taxonomy" id="398053"/>
    <lineage>
        <taxon>Bacteria</taxon>
        <taxon>Pseudomonadati</taxon>
        <taxon>Bacteroidota</taxon>
        <taxon>Sphingobacteriia</taxon>
        <taxon>Sphingobacteriales</taxon>
        <taxon>Sphingobacteriaceae</taxon>
        <taxon>Mucilaginibacter</taxon>
    </lineage>
</organism>
<accession>A0A5B8UVX8</accession>
<proteinExistence type="predicted"/>
<protein>
    <submittedName>
        <fullName evidence="2">TolC family protein</fullName>
    </submittedName>
</protein>
<dbReference type="SUPFAM" id="SSF56954">
    <property type="entry name" value="Outer membrane efflux proteins (OEP)"/>
    <property type="match status" value="1"/>
</dbReference>
<evidence type="ECO:0000313" key="3">
    <source>
        <dbReference type="Proteomes" id="UP000321479"/>
    </source>
</evidence>
<dbReference type="EMBL" id="CP042436">
    <property type="protein sequence ID" value="QEC63224.1"/>
    <property type="molecule type" value="Genomic_DNA"/>
</dbReference>
<evidence type="ECO:0000313" key="2">
    <source>
        <dbReference type="EMBL" id="QEC63224.1"/>
    </source>
</evidence>
<dbReference type="RefSeq" id="WP_147031800.1">
    <property type="nucleotide sequence ID" value="NZ_CP042436.1"/>
</dbReference>
<sequence>MKWISGVIIGLFACSVSLAQTRTLDHYIDMAKSNSPLLKDLRNQVASNQLDSLRLKAGYKPQVNATTGGLYAPTINGFGYSSAITNEHTLNGLVAVNQQIIGKNNLAAQLAGITLQSSSTLNTLKISEQDLKKAVTAQYITTYGDQQQLNFNKEIVDLLRTEEELFKKLTQNNVYHQSDYLTFLVTLKQQELQLSQARLQYKNDYATLNYLSGVADTTTADSLVYPGLQRMIALPDNRSSIYFAQYKLDSLRIVNSHQQLDYSYKPKTNIFADGGYNSDFMGQAWKNFGVSAGFSLTIPLYDGGQRKMQHKKLSLEEETRENYKAFFDIQYRQQIAQLNQQISENEKLLPQINDQIKFSKALIKVDTKLLETGDVKIADLILAINNYLAVRNLKMQTEISKLQLINQLNYWNK</sequence>
<dbReference type="GO" id="GO:0015562">
    <property type="term" value="F:efflux transmembrane transporter activity"/>
    <property type="evidence" value="ECO:0007669"/>
    <property type="project" value="InterPro"/>
</dbReference>
<evidence type="ECO:0000256" key="1">
    <source>
        <dbReference type="SAM" id="SignalP"/>
    </source>
</evidence>
<gene>
    <name evidence="2" type="ORF">FRZ54_11750</name>
</gene>
<dbReference type="InterPro" id="IPR010131">
    <property type="entry name" value="MdtP/NodT-like"/>
</dbReference>